<evidence type="ECO:0008006" key="4">
    <source>
        <dbReference type="Google" id="ProtNLM"/>
    </source>
</evidence>
<evidence type="ECO:0000313" key="3">
    <source>
        <dbReference type="Proteomes" id="UP000075635"/>
    </source>
</evidence>
<sequence>MSLPTLPPRRRLARGLAALALALSPLACGASGSPGAKGPPGAEGRAAVVEVRDADFSASLYTIVRDGKASPQRTGLLIGVIRRQLAHAAARFNAGHQDRGIESVLGALY</sequence>
<dbReference type="Proteomes" id="UP000075635">
    <property type="component" value="Unassembled WGS sequence"/>
</dbReference>
<dbReference type="AlphaFoldDB" id="A0A150RZ82"/>
<organism evidence="2 3">
    <name type="scientific">Sorangium cellulosum</name>
    <name type="common">Polyangium cellulosum</name>
    <dbReference type="NCBI Taxonomy" id="56"/>
    <lineage>
        <taxon>Bacteria</taxon>
        <taxon>Pseudomonadati</taxon>
        <taxon>Myxococcota</taxon>
        <taxon>Polyangia</taxon>
        <taxon>Polyangiales</taxon>
        <taxon>Polyangiaceae</taxon>
        <taxon>Sorangium</taxon>
    </lineage>
</organism>
<reference evidence="2 3" key="1">
    <citation type="submission" date="2014-02" db="EMBL/GenBank/DDBJ databases">
        <title>The small core and large imbalanced accessory genome model reveals a collaborative survival strategy of Sorangium cellulosum strains in nature.</title>
        <authorList>
            <person name="Han K."/>
            <person name="Peng R."/>
            <person name="Blom J."/>
            <person name="Li Y.-Z."/>
        </authorList>
    </citation>
    <scope>NUCLEOTIDE SEQUENCE [LARGE SCALE GENOMIC DNA]</scope>
    <source>
        <strain evidence="2 3">So0011-07</strain>
    </source>
</reference>
<feature type="signal peptide" evidence="1">
    <location>
        <begin position="1"/>
        <end position="29"/>
    </location>
</feature>
<keyword evidence="1" id="KW-0732">Signal</keyword>
<feature type="non-terminal residue" evidence="2">
    <location>
        <position position="109"/>
    </location>
</feature>
<feature type="chain" id="PRO_5007568350" description="Secreted protein" evidence="1">
    <location>
        <begin position="30"/>
        <end position="109"/>
    </location>
</feature>
<gene>
    <name evidence="2" type="ORF">BE17_46050</name>
</gene>
<dbReference type="EMBL" id="JEMB01001680">
    <property type="protein sequence ID" value="KYF85552.1"/>
    <property type="molecule type" value="Genomic_DNA"/>
</dbReference>
<proteinExistence type="predicted"/>
<comment type="caution">
    <text evidence="2">The sequence shown here is derived from an EMBL/GenBank/DDBJ whole genome shotgun (WGS) entry which is preliminary data.</text>
</comment>
<accession>A0A150RZ82</accession>
<name>A0A150RZ82_SORCE</name>
<evidence type="ECO:0000256" key="1">
    <source>
        <dbReference type="SAM" id="SignalP"/>
    </source>
</evidence>
<protein>
    <recommendedName>
        <fullName evidence="4">Secreted protein</fullName>
    </recommendedName>
</protein>
<evidence type="ECO:0000313" key="2">
    <source>
        <dbReference type="EMBL" id="KYF85552.1"/>
    </source>
</evidence>